<feature type="transmembrane region" description="Helical" evidence="1">
    <location>
        <begin position="385"/>
        <end position="405"/>
    </location>
</feature>
<dbReference type="EMBL" id="JADIMB010000041">
    <property type="protein sequence ID" value="MBO8470691.1"/>
    <property type="molecule type" value="Genomic_DNA"/>
</dbReference>
<dbReference type="InterPro" id="IPR011621">
    <property type="entry name" value="Metal-dep_PHydrolase_7TM_intra"/>
</dbReference>
<feature type="transmembrane region" description="Helical" evidence="1">
    <location>
        <begin position="12"/>
        <end position="28"/>
    </location>
</feature>
<keyword evidence="1" id="KW-0812">Transmembrane</keyword>
<evidence type="ECO:0000259" key="2">
    <source>
        <dbReference type="SMART" id="SM00471"/>
    </source>
</evidence>
<gene>
    <name evidence="3" type="ORF">IAB82_02720</name>
</gene>
<sequence>MDKANFPHGWKVYAPLLVLLVILVLIMPRSGKFNYDYKKGAPWMYETLVAQFDFPVLKTNEQLQAEKEQASSAVIPYYRYSDNIVNESISAVQATSLGKFDSLKSSIAKIMSGIYAKGIIDASSGSASAPSLKDGDVVFIQREKRAVEVPASEIFTVQAAKEKFSAELGKLKVKCNMDSLCRYSGIYDLLIPNLIFDKQTTDLVHEESVNYISPTSGVVNSGQLIVSKGEMITSEIEQLLDSYKAEYESSFGYTGPRILLWIGNTLIAVALVVILLLSLYYTNWNVFSAFNKYVYVLVIFLISCMMAIFVEKADPTFLYLTPFVLIALYLQAFFQKRVVLPVYIISLLPLLVFSHNGLELYVMNLVAGVVAIYVFIYFNKGWQQFFTALCVFLCLLIVYLGFRFIDGIKGFDDYRTIFFMFLGSFLIVAGYPLIYLFERIFMLVSSSRLVELCDTNNKPLLELAHKAPGTFQHCLQVMNMSDAAAKAIGANVQLVRAGALYHDIGKTLNPQCFIENDSTGTNYHQGLTPQESAREIIKHVSDGLALADKYGLPDEIRQFIVTHHGTTCTAYFYNKYLNAGGDPEKADDFYYKGEKPKSPEQVILMLCDTLEAASRTLKDYTPHSISSLVEGVVKSKMDAGQFEEADITLKDLNTIKSVMKDYIQQIHHARVVYPKRSLPDPRNSHQEA</sequence>
<dbReference type="NCBIfam" id="TIGR00277">
    <property type="entry name" value="HDIG"/>
    <property type="match status" value="1"/>
</dbReference>
<reference evidence="3" key="1">
    <citation type="submission" date="2020-10" db="EMBL/GenBank/DDBJ databases">
        <authorList>
            <person name="Gilroy R."/>
        </authorList>
    </citation>
    <scope>NUCLEOTIDE SEQUENCE</scope>
    <source>
        <strain evidence="3">B2-22910</strain>
    </source>
</reference>
<proteinExistence type="predicted"/>
<feature type="domain" description="HD/PDEase" evidence="2">
    <location>
        <begin position="466"/>
        <end position="622"/>
    </location>
</feature>
<reference evidence="3" key="2">
    <citation type="journal article" date="2021" name="PeerJ">
        <title>Extensive microbial diversity within the chicken gut microbiome revealed by metagenomics and culture.</title>
        <authorList>
            <person name="Gilroy R."/>
            <person name="Ravi A."/>
            <person name="Getino M."/>
            <person name="Pursley I."/>
            <person name="Horton D.L."/>
            <person name="Alikhan N.F."/>
            <person name="Baker D."/>
            <person name="Gharbi K."/>
            <person name="Hall N."/>
            <person name="Watson M."/>
            <person name="Adriaenssens E.M."/>
            <person name="Foster-Nyarko E."/>
            <person name="Jarju S."/>
            <person name="Secka A."/>
            <person name="Antonio M."/>
            <person name="Oren A."/>
            <person name="Chaudhuri R.R."/>
            <person name="La Ragione R."/>
            <person name="Hildebrand F."/>
            <person name="Pallen M.J."/>
        </authorList>
    </citation>
    <scope>NUCLEOTIDE SEQUENCE</scope>
    <source>
        <strain evidence="3">B2-22910</strain>
    </source>
</reference>
<dbReference type="Pfam" id="PF07697">
    <property type="entry name" value="7TMR-HDED"/>
    <property type="match status" value="1"/>
</dbReference>
<name>A0A9D9IEG9_9BACT</name>
<dbReference type="SMART" id="SM00471">
    <property type="entry name" value="HDc"/>
    <property type="match status" value="1"/>
</dbReference>
<dbReference type="Gene3D" id="1.10.3210.10">
    <property type="entry name" value="Hypothetical protein af1432"/>
    <property type="match status" value="1"/>
</dbReference>
<organism evidence="3 4">
    <name type="scientific">Candidatus Cryptobacteroides faecavium</name>
    <dbReference type="NCBI Taxonomy" id="2840762"/>
    <lineage>
        <taxon>Bacteria</taxon>
        <taxon>Pseudomonadati</taxon>
        <taxon>Bacteroidota</taxon>
        <taxon>Bacteroidia</taxon>
        <taxon>Bacteroidales</taxon>
        <taxon>Candidatus Cryptobacteroides</taxon>
    </lineage>
</organism>
<feature type="transmembrane region" description="Helical" evidence="1">
    <location>
        <begin position="417"/>
        <end position="437"/>
    </location>
</feature>
<evidence type="ECO:0000256" key="1">
    <source>
        <dbReference type="SAM" id="Phobius"/>
    </source>
</evidence>
<dbReference type="SUPFAM" id="SSF109604">
    <property type="entry name" value="HD-domain/PDEase-like"/>
    <property type="match status" value="1"/>
</dbReference>
<feature type="transmembrane region" description="Helical" evidence="1">
    <location>
        <begin position="258"/>
        <end position="281"/>
    </location>
</feature>
<dbReference type="PANTHER" id="PTHR36442">
    <property type="entry name" value="CYCLIC-DI-AMP PHOSPHODIESTERASE PGPH"/>
    <property type="match status" value="1"/>
</dbReference>
<dbReference type="Pfam" id="PF07698">
    <property type="entry name" value="7TM-7TMR_HD"/>
    <property type="match status" value="1"/>
</dbReference>
<dbReference type="PANTHER" id="PTHR36442:SF1">
    <property type="entry name" value="CYCLIC-DI-AMP PHOSPHODIESTERASE PGPH"/>
    <property type="match status" value="1"/>
</dbReference>
<dbReference type="InterPro" id="IPR003607">
    <property type="entry name" value="HD/PDEase_dom"/>
</dbReference>
<keyword evidence="1" id="KW-1133">Transmembrane helix</keyword>
<keyword evidence="1" id="KW-0472">Membrane</keyword>
<dbReference type="InterPro" id="IPR006674">
    <property type="entry name" value="HD_domain"/>
</dbReference>
<feature type="transmembrane region" description="Helical" evidence="1">
    <location>
        <begin position="317"/>
        <end position="334"/>
    </location>
</feature>
<dbReference type="AlphaFoldDB" id="A0A9D9IEG9"/>
<evidence type="ECO:0000313" key="4">
    <source>
        <dbReference type="Proteomes" id="UP000823603"/>
    </source>
</evidence>
<comment type="caution">
    <text evidence="3">The sequence shown here is derived from an EMBL/GenBank/DDBJ whole genome shotgun (WGS) entry which is preliminary data.</text>
</comment>
<feature type="transmembrane region" description="Helical" evidence="1">
    <location>
        <begin position="360"/>
        <end position="378"/>
    </location>
</feature>
<evidence type="ECO:0000313" key="3">
    <source>
        <dbReference type="EMBL" id="MBO8470691.1"/>
    </source>
</evidence>
<dbReference type="InterPro" id="IPR006675">
    <property type="entry name" value="HDIG_dom"/>
</dbReference>
<dbReference type="Pfam" id="PF01966">
    <property type="entry name" value="HD"/>
    <property type="match status" value="1"/>
</dbReference>
<feature type="transmembrane region" description="Helical" evidence="1">
    <location>
        <begin position="293"/>
        <end position="310"/>
    </location>
</feature>
<dbReference type="InterPro" id="IPR011624">
    <property type="entry name" value="Metal-dep_PHydrolase_7TM_extra"/>
</dbReference>
<protein>
    <submittedName>
        <fullName evidence="3">HDIG domain-containing protein</fullName>
    </submittedName>
</protein>
<dbReference type="CDD" id="cd00077">
    <property type="entry name" value="HDc"/>
    <property type="match status" value="1"/>
</dbReference>
<accession>A0A9D9IEG9</accession>
<dbReference type="Proteomes" id="UP000823603">
    <property type="component" value="Unassembled WGS sequence"/>
</dbReference>
<dbReference type="InterPro" id="IPR052722">
    <property type="entry name" value="PgpH_phosphodiesterase"/>
</dbReference>